<dbReference type="EC" id="3.2.1.22" evidence="14"/>
<feature type="binding site" evidence="9">
    <location>
        <position position="148"/>
    </location>
    <ligand>
        <name>substrate</name>
    </ligand>
</feature>
<evidence type="ECO:0000256" key="2">
    <source>
        <dbReference type="ARBA" id="ARBA00010141"/>
    </source>
</evidence>
<dbReference type="GO" id="GO:0004557">
    <property type="term" value="F:alpha-galactosidase activity"/>
    <property type="evidence" value="ECO:0007669"/>
    <property type="project" value="UniProtKB-EC"/>
</dbReference>
<dbReference type="InterPro" id="IPR001088">
    <property type="entry name" value="Glyco_hydro_4"/>
</dbReference>
<dbReference type="EMBL" id="UIHC01000027">
    <property type="protein sequence ID" value="SUZ32762.1"/>
    <property type="molecule type" value="Genomic_DNA"/>
</dbReference>
<evidence type="ECO:0000256" key="6">
    <source>
        <dbReference type="ARBA" id="ARBA00023211"/>
    </source>
</evidence>
<gene>
    <name evidence="14" type="primary">melA</name>
    <name evidence="14" type="ORF">ROE7235_02524</name>
</gene>
<keyword evidence="15" id="KW-1185">Reference proteome</keyword>
<evidence type="ECO:0000256" key="12">
    <source>
        <dbReference type="RuleBase" id="RU361152"/>
    </source>
</evidence>
<evidence type="ECO:0000256" key="7">
    <source>
        <dbReference type="ARBA" id="ARBA00023277"/>
    </source>
</evidence>
<dbReference type="SUPFAM" id="SSF56327">
    <property type="entry name" value="LDH C-terminal domain-like"/>
    <property type="match status" value="1"/>
</dbReference>
<dbReference type="InterPro" id="IPR036291">
    <property type="entry name" value="NAD(P)-bd_dom_sf"/>
</dbReference>
<dbReference type="InterPro" id="IPR053715">
    <property type="entry name" value="GH4_Enzyme_sf"/>
</dbReference>
<evidence type="ECO:0000256" key="8">
    <source>
        <dbReference type="ARBA" id="ARBA00023295"/>
    </source>
</evidence>
<evidence type="ECO:0000256" key="5">
    <source>
        <dbReference type="ARBA" id="ARBA00023027"/>
    </source>
</evidence>
<dbReference type="GO" id="GO:0016616">
    <property type="term" value="F:oxidoreductase activity, acting on the CH-OH group of donors, NAD or NADP as acceptor"/>
    <property type="evidence" value="ECO:0007669"/>
    <property type="project" value="InterPro"/>
</dbReference>
<dbReference type="InterPro" id="IPR022616">
    <property type="entry name" value="Glyco_hydro_4_C"/>
</dbReference>
<keyword evidence="3 10" id="KW-0479">Metal-binding</keyword>
<dbReference type="GO" id="GO:0005975">
    <property type="term" value="P:carbohydrate metabolic process"/>
    <property type="evidence" value="ECO:0007669"/>
    <property type="project" value="InterPro"/>
</dbReference>
<evidence type="ECO:0000256" key="3">
    <source>
        <dbReference type="ARBA" id="ARBA00022723"/>
    </source>
</evidence>
<accession>A0A3B0MA65</accession>
<dbReference type="PRINTS" id="PR00732">
    <property type="entry name" value="GLHYDRLASE4"/>
</dbReference>
<dbReference type="InterPro" id="IPR015955">
    <property type="entry name" value="Lactate_DH/Glyco_Ohase_4_C"/>
</dbReference>
<keyword evidence="10" id="KW-0408">Iron</keyword>
<evidence type="ECO:0000313" key="14">
    <source>
        <dbReference type="EMBL" id="SUZ32762.1"/>
    </source>
</evidence>
<feature type="binding site" evidence="10">
    <location>
        <position position="170"/>
    </location>
    <ligand>
        <name>Mn(2+)</name>
        <dbReference type="ChEBI" id="CHEBI:29035"/>
    </ligand>
</feature>
<evidence type="ECO:0000256" key="9">
    <source>
        <dbReference type="PIRSR" id="PIRSR601088-2"/>
    </source>
</evidence>
<comment type="similarity">
    <text evidence="2 12">Belongs to the glycosyl hydrolase 4 family.</text>
</comment>
<dbReference type="Pfam" id="PF02056">
    <property type="entry name" value="Glyco_hydro_4"/>
    <property type="match status" value="1"/>
</dbReference>
<comment type="cofactor">
    <cofactor evidence="1">
        <name>Mn(2+)</name>
        <dbReference type="ChEBI" id="CHEBI:29035"/>
    </cofactor>
</comment>
<sequence length="450" mass="49731">MTKIAFIGAGSTVFMKNLIGDALLRPALADAQIALMDIDRARLDESALVARKLVASLGAGATVTATTDRRAALDGADFVILAFQIGGYKPCTVTDFEIPKAYGLRQTIADTLGIGGIMRGLRTVPHIWAVAEDMRQLCPNALLMNYVNPMAINTWALTARYPDIAQVGLCHSVQGTAYELARDLGLDVADLRYRAAGINHMAFYLSLEARDGAGWRDLYPALRDGYRAGRIPLESHWNPRCPNLVRYEVMQHFGHFVTESSEHFAEYVPWFIKSHRPDLVEQFRIPLDEYPKRCEEQIAAWSEQADALKSAPRIEHTASNEYAATIMDSIVTGTPSVIYGNVANDGFIPQLPQGAAVEVPTLVDANGLQPTVVSDLPPHLVALMRTNLNVQDLTVQALLHEDRDHIYHAAYLDPHTSAELDLRQIRALVDDLLAAHGDWMPDWCRVKRAA</sequence>
<evidence type="ECO:0000256" key="11">
    <source>
        <dbReference type="PIRSR" id="PIRSR601088-4"/>
    </source>
</evidence>
<name>A0A3B0MA65_9RHOB</name>
<keyword evidence="10" id="KW-0170">Cobalt</keyword>
<keyword evidence="6 10" id="KW-0464">Manganese</keyword>
<keyword evidence="4 12" id="KW-0378">Hydrolase</keyword>
<dbReference type="Pfam" id="PF11975">
    <property type="entry name" value="Glyco_hydro_4C"/>
    <property type="match status" value="1"/>
</dbReference>
<evidence type="ECO:0000256" key="1">
    <source>
        <dbReference type="ARBA" id="ARBA00001936"/>
    </source>
</evidence>
<evidence type="ECO:0000313" key="15">
    <source>
        <dbReference type="Proteomes" id="UP000272908"/>
    </source>
</evidence>
<proteinExistence type="inferred from homology"/>
<protein>
    <submittedName>
        <fullName evidence="14">Alpha-galactosidase</fullName>
        <ecNumber evidence="14">3.2.1.22</ecNumber>
    </submittedName>
</protein>
<feature type="domain" description="Glycosyl hydrolase family 4 C-terminal" evidence="13">
    <location>
        <begin position="196"/>
        <end position="416"/>
    </location>
</feature>
<comment type="cofactor">
    <cofactor evidence="12">
        <name>NAD(+)</name>
        <dbReference type="ChEBI" id="CHEBI:57540"/>
    </cofactor>
    <text evidence="12">Binds 1 NAD(+) per subunit.</text>
</comment>
<dbReference type="PANTHER" id="PTHR32092">
    <property type="entry name" value="6-PHOSPHO-BETA-GLUCOSIDASE-RELATED"/>
    <property type="match status" value="1"/>
</dbReference>
<keyword evidence="8 12" id="KW-0326">Glycosidase</keyword>
<keyword evidence="5 12" id="KW-0520">NAD</keyword>
<dbReference type="OrthoDB" id="9767022at2"/>
<dbReference type="AlphaFoldDB" id="A0A3B0MA65"/>
<keyword evidence="7" id="KW-0119">Carbohydrate metabolism</keyword>
<evidence type="ECO:0000259" key="13">
    <source>
        <dbReference type="Pfam" id="PF11975"/>
    </source>
</evidence>
<feature type="site" description="Increases basicity of active site Tyr" evidence="11">
    <location>
        <position position="110"/>
    </location>
</feature>
<dbReference type="CDD" id="cd05297">
    <property type="entry name" value="GH4_alpha_glucosidase_galactosidase"/>
    <property type="match status" value="1"/>
</dbReference>
<dbReference type="GO" id="GO:0046872">
    <property type="term" value="F:metal ion binding"/>
    <property type="evidence" value="ECO:0007669"/>
    <property type="project" value="UniProtKB-KW"/>
</dbReference>
<feature type="binding site" evidence="10">
    <location>
        <position position="200"/>
    </location>
    <ligand>
        <name>Mn(2+)</name>
        <dbReference type="ChEBI" id="CHEBI:29035"/>
    </ligand>
</feature>
<reference evidence="15" key="1">
    <citation type="submission" date="2018-08" db="EMBL/GenBank/DDBJ databases">
        <authorList>
            <person name="Rodrigo-Torres L."/>
            <person name="Arahal R. D."/>
            <person name="Lucena T."/>
        </authorList>
    </citation>
    <scope>NUCLEOTIDE SEQUENCE [LARGE SCALE GENOMIC DNA]</scope>
    <source>
        <strain evidence="15">CECT 7235</strain>
    </source>
</reference>
<dbReference type="PANTHER" id="PTHR32092:SF6">
    <property type="entry name" value="ALPHA-GALACTOSIDASE"/>
    <property type="match status" value="1"/>
</dbReference>
<keyword evidence="10" id="KW-0533">Nickel</keyword>
<evidence type="ECO:0000256" key="4">
    <source>
        <dbReference type="ARBA" id="ARBA00022801"/>
    </source>
</evidence>
<dbReference type="NCBIfam" id="NF011657">
    <property type="entry name" value="PRK15076.1"/>
    <property type="match status" value="1"/>
</dbReference>
<dbReference type="Gene3D" id="3.90.1820.10">
    <property type="entry name" value="AglA-like glucosidase"/>
    <property type="match status" value="1"/>
</dbReference>
<organism evidence="14 15">
    <name type="scientific">Roseinatronobacter ekhonensis</name>
    <dbReference type="NCBI Taxonomy" id="254356"/>
    <lineage>
        <taxon>Bacteria</taxon>
        <taxon>Pseudomonadati</taxon>
        <taxon>Pseudomonadota</taxon>
        <taxon>Alphaproteobacteria</taxon>
        <taxon>Rhodobacterales</taxon>
        <taxon>Paracoccaceae</taxon>
        <taxon>Roseinatronobacter</taxon>
    </lineage>
</organism>
<dbReference type="SUPFAM" id="SSF51735">
    <property type="entry name" value="NAD(P)-binding Rossmann-fold domains"/>
    <property type="match status" value="1"/>
</dbReference>
<evidence type="ECO:0000256" key="10">
    <source>
        <dbReference type="PIRSR" id="PIRSR601088-3"/>
    </source>
</evidence>
<dbReference type="Proteomes" id="UP000272908">
    <property type="component" value="Unassembled WGS sequence"/>
</dbReference>
<dbReference type="RefSeq" id="WP_121095873.1">
    <property type="nucleotide sequence ID" value="NZ_UIHC01000027.1"/>
</dbReference>